<dbReference type="KEGG" id="val:VDBG_00778"/>
<name>C9S785_VERA1</name>
<dbReference type="RefSeq" id="XP_003009096.1">
    <property type="nucleotide sequence ID" value="XM_003009050.1"/>
</dbReference>
<evidence type="ECO:0000313" key="3">
    <source>
        <dbReference type="Proteomes" id="UP000008698"/>
    </source>
</evidence>
<accession>C9S785</accession>
<reference evidence="3" key="1">
    <citation type="journal article" date="2011" name="PLoS Pathog.">
        <title>Comparative genomics yields insights into niche adaptation of plant vascular wilt pathogens.</title>
        <authorList>
            <person name="Klosterman S.J."/>
            <person name="Subbarao K.V."/>
            <person name="Kang S."/>
            <person name="Veronese P."/>
            <person name="Gold S.E."/>
            <person name="Thomma B.P.H.J."/>
            <person name="Chen Z."/>
            <person name="Henrissat B."/>
            <person name="Lee Y.-H."/>
            <person name="Park J."/>
            <person name="Garcia-Pedrajas M.D."/>
            <person name="Barbara D.J."/>
            <person name="Anchieta A."/>
            <person name="de Jonge R."/>
            <person name="Santhanam P."/>
            <person name="Maruthachalam K."/>
            <person name="Atallah Z."/>
            <person name="Amyotte S.G."/>
            <person name="Paz Z."/>
            <person name="Inderbitzin P."/>
            <person name="Hayes R.J."/>
            <person name="Heiman D.I."/>
            <person name="Young S."/>
            <person name="Zeng Q."/>
            <person name="Engels R."/>
            <person name="Galagan J."/>
            <person name="Cuomo C.A."/>
            <person name="Dobinson K.F."/>
            <person name="Ma L.-J."/>
        </authorList>
    </citation>
    <scope>NUCLEOTIDE SEQUENCE [LARGE SCALE GENOMIC DNA]</scope>
    <source>
        <strain evidence="3">VaMs.102 / ATCC MYA-4576 / FGSC 10136</strain>
    </source>
</reference>
<organism evidence="3">
    <name type="scientific">Verticillium alfalfae (strain VaMs.102 / ATCC MYA-4576 / FGSC 10136)</name>
    <name type="common">Verticillium wilt of alfalfa</name>
    <name type="synonym">Verticillium albo-atrum</name>
    <dbReference type="NCBI Taxonomy" id="526221"/>
    <lineage>
        <taxon>Eukaryota</taxon>
        <taxon>Fungi</taxon>
        <taxon>Dikarya</taxon>
        <taxon>Ascomycota</taxon>
        <taxon>Pezizomycotina</taxon>
        <taxon>Sordariomycetes</taxon>
        <taxon>Hypocreomycetidae</taxon>
        <taxon>Glomerellales</taxon>
        <taxon>Plectosphaerellaceae</taxon>
        <taxon>Verticillium</taxon>
    </lineage>
</organism>
<evidence type="ECO:0000313" key="2">
    <source>
        <dbReference type="EMBL" id="EEY14670.1"/>
    </source>
</evidence>
<dbReference type="EMBL" id="DS985214">
    <property type="protein sequence ID" value="EEY14670.1"/>
    <property type="molecule type" value="Genomic_DNA"/>
</dbReference>
<dbReference type="AlphaFoldDB" id="C9S785"/>
<dbReference type="GeneID" id="9530670"/>
<protein>
    <submittedName>
        <fullName evidence="2">Predicted protein</fullName>
    </submittedName>
</protein>
<dbReference type="Proteomes" id="UP000008698">
    <property type="component" value="Unassembled WGS sequence"/>
</dbReference>
<gene>
    <name evidence="2" type="ORF">VDBG_00778</name>
</gene>
<keyword evidence="3" id="KW-1185">Reference proteome</keyword>
<feature type="compositionally biased region" description="Low complexity" evidence="1">
    <location>
        <begin position="43"/>
        <end position="56"/>
    </location>
</feature>
<proteinExistence type="predicted"/>
<sequence>MLCHHTTISCRSMPALQYMQPGARARGVLTANSQSEAQRGNLRAASASRPTSAPTAFVQRQESQRKTPRGATQAMAMRSAQPSLDDSVGYTPSRGKEDLHGRRAFVPDSLIDCSDQFSDAVSGQPVLCLLIRLHRLMRAKGRCGAAGLLLNKGTLALPGWQMNEPRVDPGSQGFAVNTAVLCCCPRVPSSMRSPELMPIIGELAFGLVVESLGSSQLATR</sequence>
<dbReference type="HOGENOM" id="CLU_1256894_0_0_1"/>
<feature type="region of interest" description="Disordered" evidence="1">
    <location>
        <begin position="31"/>
        <end position="96"/>
    </location>
</feature>
<evidence type="ECO:0000256" key="1">
    <source>
        <dbReference type="SAM" id="MobiDB-lite"/>
    </source>
</evidence>